<feature type="transmembrane region" description="Helical" evidence="7">
    <location>
        <begin position="45"/>
        <end position="62"/>
    </location>
</feature>
<name>A0A439D9V9_9PEZI</name>
<keyword evidence="3 7" id="KW-0812">Transmembrane</keyword>
<protein>
    <recommendedName>
        <fullName evidence="10">Amino acid permease/ SLC12A domain-containing protein</fullName>
    </recommendedName>
</protein>
<feature type="transmembrane region" description="Helical" evidence="7">
    <location>
        <begin position="468"/>
        <end position="489"/>
    </location>
</feature>
<feature type="transmembrane region" description="Helical" evidence="7">
    <location>
        <begin position="82"/>
        <end position="106"/>
    </location>
</feature>
<comment type="caution">
    <text evidence="8">The sequence shown here is derived from an EMBL/GenBank/DDBJ whole genome shotgun (WGS) entry which is preliminary data.</text>
</comment>
<feature type="transmembrane region" description="Helical" evidence="7">
    <location>
        <begin position="177"/>
        <end position="196"/>
    </location>
</feature>
<dbReference type="EMBL" id="RYZI01000087">
    <property type="protein sequence ID" value="RWA11197.1"/>
    <property type="molecule type" value="Genomic_DNA"/>
</dbReference>
<evidence type="ECO:0000256" key="1">
    <source>
        <dbReference type="ARBA" id="ARBA00004141"/>
    </source>
</evidence>
<feature type="transmembrane region" description="Helical" evidence="7">
    <location>
        <begin position="501"/>
        <end position="521"/>
    </location>
</feature>
<dbReference type="PIRSF" id="PIRSF006060">
    <property type="entry name" value="AA_transporter"/>
    <property type="match status" value="1"/>
</dbReference>
<dbReference type="Gene3D" id="1.20.1740.10">
    <property type="entry name" value="Amino acid/polyamine transporter I"/>
    <property type="match status" value="1"/>
</dbReference>
<evidence type="ECO:0008006" key="10">
    <source>
        <dbReference type="Google" id="ProtNLM"/>
    </source>
</evidence>
<gene>
    <name evidence="8" type="ORF">EKO27_g3899</name>
</gene>
<feature type="transmembrane region" description="Helical" evidence="7">
    <location>
        <begin position="410"/>
        <end position="434"/>
    </location>
</feature>
<keyword evidence="4 7" id="KW-1133">Transmembrane helix</keyword>
<dbReference type="PANTHER" id="PTHR45649">
    <property type="entry name" value="AMINO-ACID PERMEASE BAT1"/>
    <property type="match status" value="1"/>
</dbReference>
<sequence length="536" mass="58138">MDSDSEVKAGVQMQSGVTATASSGRDSRDDAALARLGKKPVLKRNFGFLTILGFSCTVLITWEGSLITFLAGLQNGGPSGIIYGFITVWIGTLSVFVTISELASMAPTSGGQYHWVSMLAPARSRKILGYLTGWLALTGWQSLVASGGFVTGTMIQGLILLTHPEYAERMQNWHGTLLFWGVILFGYTINAAIGVLLARFEGLILILHILGFFAVIFPLALLSQHNTPTDVFNTFLNLGDWQTQGLSFSIGIMGNVFAFLGADGAIHMSEEIRNAALVIPRSLLTGLAINGTLGFAMLVATLFSIGDIDQALAENPQYPFMAIFRHAVGSTAGATVMASIVVVMSFSATTNCIASTSRLYWAFSRDRALPGWRILKQVSSRTGIPRYAVLVTTFISILLSLVNIGDSTAFNGVISISIAGLFGSYFIAAALLLYRRTTGGIRLRQDDDVLVNTMGSTLTWGPWRLRGAWGIANNLFSCIYLLYIFFFSFWPPVREVTAGTFNYSVLVFGAVTLFSLTYYAVWARKVYKGPIVEVGH</sequence>
<organism evidence="8 9">
    <name type="scientific">Xylaria grammica</name>
    <dbReference type="NCBI Taxonomy" id="363999"/>
    <lineage>
        <taxon>Eukaryota</taxon>
        <taxon>Fungi</taxon>
        <taxon>Dikarya</taxon>
        <taxon>Ascomycota</taxon>
        <taxon>Pezizomycotina</taxon>
        <taxon>Sordariomycetes</taxon>
        <taxon>Xylariomycetidae</taxon>
        <taxon>Xylariales</taxon>
        <taxon>Xylariaceae</taxon>
        <taxon>Xylaria</taxon>
    </lineage>
</organism>
<evidence type="ECO:0000256" key="5">
    <source>
        <dbReference type="ARBA" id="ARBA00023136"/>
    </source>
</evidence>
<evidence type="ECO:0000313" key="9">
    <source>
        <dbReference type="Proteomes" id="UP000286045"/>
    </source>
</evidence>
<evidence type="ECO:0000256" key="4">
    <source>
        <dbReference type="ARBA" id="ARBA00022989"/>
    </source>
</evidence>
<feature type="transmembrane region" description="Helical" evidence="7">
    <location>
        <begin position="384"/>
        <end position="404"/>
    </location>
</feature>
<reference evidence="8 9" key="1">
    <citation type="submission" date="2018-12" db="EMBL/GenBank/DDBJ databases">
        <title>Draft genome sequence of Xylaria grammica IHI A82.</title>
        <authorList>
            <person name="Buettner E."/>
            <person name="Kellner H."/>
        </authorList>
    </citation>
    <scope>NUCLEOTIDE SEQUENCE [LARGE SCALE GENOMIC DNA]</scope>
    <source>
        <strain evidence="8 9">IHI A82</strain>
    </source>
</reference>
<feature type="region of interest" description="Disordered" evidence="6">
    <location>
        <begin position="1"/>
        <end position="25"/>
    </location>
</feature>
<keyword evidence="5 7" id="KW-0472">Membrane</keyword>
<accession>A0A439D9V9</accession>
<comment type="subcellular location">
    <subcellularLocation>
        <location evidence="1">Membrane</location>
        <topology evidence="1">Multi-pass membrane protein</topology>
    </subcellularLocation>
</comment>
<evidence type="ECO:0000256" key="2">
    <source>
        <dbReference type="ARBA" id="ARBA00022448"/>
    </source>
</evidence>
<feature type="transmembrane region" description="Helical" evidence="7">
    <location>
        <begin position="203"/>
        <end position="221"/>
    </location>
</feature>
<dbReference type="GO" id="GO:0016020">
    <property type="term" value="C:membrane"/>
    <property type="evidence" value="ECO:0007669"/>
    <property type="project" value="UniProtKB-SubCell"/>
</dbReference>
<evidence type="ECO:0000313" key="8">
    <source>
        <dbReference type="EMBL" id="RWA11197.1"/>
    </source>
</evidence>
<dbReference type="AlphaFoldDB" id="A0A439D9V9"/>
<dbReference type="STRING" id="363999.A0A439D9V9"/>
<evidence type="ECO:0000256" key="7">
    <source>
        <dbReference type="SAM" id="Phobius"/>
    </source>
</evidence>
<dbReference type="InterPro" id="IPR002293">
    <property type="entry name" value="AA/rel_permease1"/>
</dbReference>
<keyword evidence="2" id="KW-0813">Transport</keyword>
<proteinExistence type="predicted"/>
<dbReference type="PANTHER" id="PTHR45649:SF1">
    <property type="entry name" value="TRANSPORTER, PUTATIVE (EUROFUNG)-RELATED"/>
    <property type="match status" value="1"/>
</dbReference>
<evidence type="ECO:0000256" key="6">
    <source>
        <dbReference type="SAM" id="MobiDB-lite"/>
    </source>
</evidence>
<dbReference type="GO" id="GO:0022857">
    <property type="term" value="F:transmembrane transporter activity"/>
    <property type="evidence" value="ECO:0007669"/>
    <property type="project" value="InterPro"/>
</dbReference>
<feature type="transmembrane region" description="Helical" evidence="7">
    <location>
        <begin position="241"/>
        <end position="262"/>
    </location>
</feature>
<feature type="transmembrane region" description="Helical" evidence="7">
    <location>
        <begin position="283"/>
        <end position="305"/>
    </location>
</feature>
<keyword evidence="9" id="KW-1185">Reference proteome</keyword>
<dbReference type="Pfam" id="PF13520">
    <property type="entry name" value="AA_permease_2"/>
    <property type="match status" value="1"/>
</dbReference>
<dbReference type="Proteomes" id="UP000286045">
    <property type="component" value="Unassembled WGS sequence"/>
</dbReference>
<evidence type="ECO:0000256" key="3">
    <source>
        <dbReference type="ARBA" id="ARBA00022692"/>
    </source>
</evidence>
<feature type="transmembrane region" description="Helical" evidence="7">
    <location>
        <begin position="127"/>
        <end position="157"/>
    </location>
</feature>
<feature type="compositionally biased region" description="Polar residues" evidence="6">
    <location>
        <begin position="12"/>
        <end position="24"/>
    </location>
</feature>